<keyword evidence="4" id="KW-1185">Reference proteome</keyword>
<dbReference type="PROSITE" id="PS00455">
    <property type="entry name" value="AMP_BINDING"/>
    <property type="match status" value="1"/>
</dbReference>
<dbReference type="InterPro" id="IPR042099">
    <property type="entry name" value="ANL_N_sf"/>
</dbReference>
<gene>
    <name evidence="3" type="ORF">LQ327_18420</name>
</gene>
<accession>A0ABS8PAR7</accession>
<feature type="domain" description="AMP-dependent synthetase/ligase" evidence="1">
    <location>
        <begin position="17"/>
        <end position="379"/>
    </location>
</feature>
<dbReference type="InterPro" id="IPR045851">
    <property type="entry name" value="AMP-bd_C_sf"/>
</dbReference>
<sequence>MPPVDAVGERTLTDLLAEQCARDPARTWLVFEDREGTVSEWSYGQFADDVARVAGGLRGLGVARGDRVLLHLRNCPEFLLTWFAAASIGAVMVPSNVANTAGEVAYLVERAGVAVAVVDPATVDVVAGAPGLTTLFVSGRGPAPGGTRPFSDLLEAAPAVRDPQVTSSDLHQILFTSGTTSKPKGVMVTHANALWSGIRMGLGMGLEPTDRCLTALPLFHVNAQSVTVLAALTAGASVVLLEAFEAARYLDQIRCHGATATSFVAAQSKALLAQPARDDDRDHGIRRTGHAINVTDAEKAEFEDRFGVAFINIYGLSEAAETVAMSPLHGPQRWPAVGLPALDRQVRLLTPEGEDAEVGEIGEILVHGVPGRTVMAGYFDDPEETARTLVDGWVHTGDLGRFDEHGYLYFVDRTKNIIKVAGQNVSTTEVEEAIAIHPAVVEAAVIAVPHPTRGEMGKAFVVLEPGAALDADAVVAHCAEHLARYKIPGEVEFLAALPRTSVGKLAKGELTAREKTREIV</sequence>
<dbReference type="InterPro" id="IPR020845">
    <property type="entry name" value="AMP-binding_CS"/>
</dbReference>
<reference evidence="3 4" key="1">
    <citation type="submission" date="2021-11" db="EMBL/GenBank/DDBJ databases">
        <title>Draft genome sequence of Actinomycetospora sp. SF1 isolated from the rhizosphere soil.</title>
        <authorList>
            <person name="Duangmal K."/>
            <person name="Chantavorakit T."/>
        </authorList>
    </citation>
    <scope>NUCLEOTIDE SEQUENCE [LARGE SCALE GENOMIC DNA]</scope>
    <source>
        <strain evidence="3 4">TBRC 5722</strain>
    </source>
</reference>
<dbReference type="RefSeq" id="WP_230736377.1">
    <property type="nucleotide sequence ID" value="NZ_JAJNDB010000004.1"/>
</dbReference>
<dbReference type="Pfam" id="PF13193">
    <property type="entry name" value="AMP-binding_C"/>
    <property type="match status" value="1"/>
</dbReference>
<organism evidence="3 4">
    <name type="scientific">Actinomycetospora endophytica</name>
    <dbReference type="NCBI Taxonomy" id="2291215"/>
    <lineage>
        <taxon>Bacteria</taxon>
        <taxon>Bacillati</taxon>
        <taxon>Actinomycetota</taxon>
        <taxon>Actinomycetes</taxon>
        <taxon>Pseudonocardiales</taxon>
        <taxon>Pseudonocardiaceae</taxon>
        <taxon>Actinomycetospora</taxon>
    </lineage>
</organism>
<dbReference type="PANTHER" id="PTHR43767:SF1">
    <property type="entry name" value="NONRIBOSOMAL PEPTIDE SYNTHASE PES1 (EUROFUNG)-RELATED"/>
    <property type="match status" value="1"/>
</dbReference>
<evidence type="ECO:0000313" key="4">
    <source>
        <dbReference type="Proteomes" id="UP001199469"/>
    </source>
</evidence>
<evidence type="ECO:0000259" key="2">
    <source>
        <dbReference type="Pfam" id="PF13193"/>
    </source>
</evidence>
<name>A0ABS8PAR7_9PSEU</name>
<dbReference type="EMBL" id="JAJNDB010000004">
    <property type="protein sequence ID" value="MCD2195347.1"/>
    <property type="molecule type" value="Genomic_DNA"/>
</dbReference>
<dbReference type="Pfam" id="PF00501">
    <property type="entry name" value="AMP-binding"/>
    <property type="match status" value="1"/>
</dbReference>
<evidence type="ECO:0000313" key="3">
    <source>
        <dbReference type="EMBL" id="MCD2195347.1"/>
    </source>
</evidence>
<dbReference type="InterPro" id="IPR050237">
    <property type="entry name" value="ATP-dep_AMP-bd_enzyme"/>
</dbReference>
<protein>
    <submittedName>
        <fullName evidence="3">AMP-binding protein</fullName>
    </submittedName>
</protein>
<dbReference type="Proteomes" id="UP001199469">
    <property type="component" value="Unassembled WGS sequence"/>
</dbReference>
<dbReference type="InterPro" id="IPR000873">
    <property type="entry name" value="AMP-dep_synth/lig_dom"/>
</dbReference>
<dbReference type="InterPro" id="IPR025110">
    <property type="entry name" value="AMP-bd_C"/>
</dbReference>
<dbReference type="SUPFAM" id="SSF56801">
    <property type="entry name" value="Acetyl-CoA synthetase-like"/>
    <property type="match status" value="1"/>
</dbReference>
<evidence type="ECO:0000259" key="1">
    <source>
        <dbReference type="Pfam" id="PF00501"/>
    </source>
</evidence>
<dbReference type="Gene3D" id="3.40.50.12780">
    <property type="entry name" value="N-terminal domain of ligase-like"/>
    <property type="match status" value="1"/>
</dbReference>
<feature type="domain" description="AMP-binding enzyme C-terminal" evidence="2">
    <location>
        <begin position="429"/>
        <end position="504"/>
    </location>
</feature>
<proteinExistence type="predicted"/>
<dbReference type="Gene3D" id="3.30.300.30">
    <property type="match status" value="1"/>
</dbReference>
<dbReference type="PANTHER" id="PTHR43767">
    <property type="entry name" value="LONG-CHAIN-FATTY-ACID--COA LIGASE"/>
    <property type="match status" value="1"/>
</dbReference>
<comment type="caution">
    <text evidence="3">The sequence shown here is derived from an EMBL/GenBank/DDBJ whole genome shotgun (WGS) entry which is preliminary data.</text>
</comment>